<organism evidence="2">
    <name type="scientific">Oryza punctata</name>
    <name type="common">Red rice</name>
    <dbReference type="NCBI Taxonomy" id="4537"/>
    <lineage>
        <taxon>Eukaryota</taxon>
        <taxon>Viridiplantae</taxon>
        <taxon>Streptophyta</taxon>
        <taxon>Embryophyta</taxon>
        <taxon>Tracheophyta</taxon>
        <taxon>Spermatophyta</taxon>
        <taxon>Magnoliopsida</taxon>
        <taxon>Liliopsida</taxon>
        <taxon>Poales</taxon>
        <taxon>Poaceae</taxon>
        <taxon>BOP clade</taxon>
        <taxon>Oryzoideae</taxon>
        <taxon>Oryzeae</taxon>
        <taxon>Oryzinae</taxon>
        <taxon>Oryza</taxon>
    </lineage>
</organism>
<dbReference type="Proteomes" id="UP000026962">
    <property type="component" value="Chromosome 9"/>
</dbReference>
<dbReference type="Gene3D" id="3.40.395.10">
    <property type="entry name" value="Adenoviral Proteinase, Chain A"/>
    <property type="match status" value="1"/>
</dbReference>
<dbReference type="Gramene" id="OPUNC09G07240.4">
    <property type="protein sequence ID" value="OPUNC09G07240.4"/>
    <property type="gene ID" value="OPUNC09G07240"/>
</dbReference>
<feature type="coiled-coil region" evidence="1">
    <location>
        <begin position="90"/>
        <end position="117"/>
    </location>
</feature>
<evidence type="ECO:0000313" key="2">
    <source>
        <dbReference type="EnsemblPlants" id="OPUNC09G07240.4"/>
    </source>
</evidence>
<keyword evidence="1" id="KW-0175">Coiled coil</keyword>
<accession>A0A0E0M0P7</accession>
<dbReference type="AlphaFoldDB" id="A0A0E0M0P7"/>
<keyword evidence="3" id="KW-1185">Reference proteome</keyword>
<dbReference type="SUPFAM" id="SSF54001">
    <property type="entry name" value="Cysteine proteinases"/>
    <property type="match status" value="1"/>
</dbReference>
<reference evidence="2" key="2">
    <citation type="submission" date="2018-05" db="EMBL/GenBank/DDBJ databases">
        <title>OpunRS2 (Oryza punctata Reference Sequence Version 2).</title>
        <authorList>
            <person name="Zhang J."/>
            <person name="Kudrna D."/>
            <person name="Lee S."/>
            <person name="Talag J."/>
            <person name="Welchert J."/>
            <person name="Wing R.A."/>
        </authorList>
    </citation>
    <scope>NUCLEOTIDE SEQUENCE [LARGE SCALE GENOMIC DNA]</scope>
</reference>
<evidence type="ECO:0008006" key="4">
    <source>
        <dbReference type="Google" id="ProtNLM"/>
    </source>
</evidence>
<sequence length="457" mass="51699">MASLKFVREVATSISEPLKEHFTRGTDAAMVVLSPAGEATNHAPDLAVGPLIRELAVNYEGKSASKDFLSTCNEGEPSENTSSGTDCDDVLVLKRKLKSLKRKYRQLKESMMRNEIVSAPDHFHEENSRRFTSSIKDLANVFVKLIPFKRRMDPKASPVKDEANKVCSYENSFEGDSFLAEGNKSPDIQCIGHFIPNNLASLEAPSFSLGLDYLDIEEDNEQAPPQPENNCKPVPQVCNNTVPTQNKDDLHPEVTPEASVLSSESYDMKCIDVCIEAERIYNQRRSQGNYGNLISNRTSAEVGPFYMTHNCILQPLDPNVHHDANSRGETGSSTCKLAAHRKRRQGQLLISHNEFKCCKVEHAFRSAHGVKTLQSSEMTQFPIIHEDHWFLFIANMKDKKFVFIDSLHTEDHTFHRAIKANIIRNFIFAFSEFVERSKIDFAEFDIEYQRPHIQTSK</sequence>
<evidence type="ECO:0000256" key="1">
    <source>
        <dbReference type="SAM" id="Coils"/>
    </source>
</evidence>
<dbReference type="InterPro" id="IPR038765">
    <property type="entry name" value="Papain-like_cys_pep_sf"/>
</dbReference>
<dbReference type="EnsemblPlants" id="OPUNC09G07240.4">
    <property type="protein sequence ID" value="OPUNC09G07240.4"/>
    <property type="gene ID" value="OPUNC09G07240"/>
</dbReference>
<name>A0A0E0M0P7_ORYPU</name>
<proteinExistence type="predicted"/>
<reference evidence="2" key="1">
    <citation type="submission" date="2015-04" db="UniProtKB">
        <authorList>
            <consortium name="EnsemblPlants"/>
        </authorList>
    </citation>
    <scope>IDENTIFICATION</scope>
</reference>
<evidence type="ECO:0000313" key="3">
    <source>
        <dbReference type="Proteomes" id="UP000026962"/>
    </source>
</evidence>
<protein>
    <recommendedName>
        <fullName evidence="4">Ubiquitin-like protease family profile domain-containing protein</fullName>
    </recommendedName>
</protein>